<reference evidence="3 4" key="1">
    <citation type="journal article" date="2003" name="Int. J. Syst. Evol. Microbiol.">
        <title>Towards a standardized format for the description of a novel species (of an established genus): Ochrobactrum gallinifaecis sp. nov.</title>
        <authorList>
            <person name="Kampfer P."/>
            <person name="Buczolits S."/>
            <person name="Albrecht A."/>
            <person name="Busse H.J."/>
            <person name="Stackebrandt E."/>
        </authorList>
    </citation>
    <scope>NUCLEOTIDE SEQUENCE [LARGE SCALE GENOMIC DNA]</scope>
    <source>
        <strain evidence="3 4">ISO 196</strain>
    </source>
</reference>
<dbReference type="Pfam" id="PF13478">
    <property type="entry name" value="XdhC_C"/>
    <property type="match status" value="1"/>
</dbReference>
<dbReference type="InterPro" id="IPR052698">
    <property type="entry name" value="MoCofactor_Util/Proc"/>
</dbReference>
<dbReference type="Pfam" id="PF02625">
    <property type="entry name" value="XdhC_CoxI"/>
    <property type="match status" value="1"/>
</dbReference>
<dbReference type="AlphaFoldDB" id="A0A502BM18"/>
<proteinExistence type="predicted"/>
<accession>A0A502BM18</accession>
<evidence type="ECO:0000259" key="1">
    <source>
        <dbReference type="Pfam" id="PF02625"/>
    </source>
</evidence>
<dbReference type="InterPro" id="IPR003777">
    <property type="entry name" value="XdhC_CoxI"/>
</dbReference>
<feature type="domain" description="XdhC Rossmann" evidence="2">
    <location>
        <begin position="168"/>
        <end position="307"/>
    </location>
</feature>
<protein>
    <submittedName>
        <fullName evidence="3">XdhC family protein</fullName>
    </submittedName>
</protein>
<gene>
    <name evidence="3" type="ORF">FHY56_14695</name>
</gene>
<name>A0A502BM18_9HYPH</name>
<feature type="domain" description="XdhC- CoxI" evidence="1">
    <location>
        <begin position="35"/>
        <end position="97"/>
    </location>
</feature>
<dbReference type="OrthoDB" id="9815497at2"/>
<dbReference type="EMBL" id="VEWJ01000012">
    <property type="protein sequence ID" value="TPF74356.1"/>
    <property type="molecule type" value="Genomic_DNA"/>
</dbReference>
<dbReference type="Gene3D" id="3.40.50.720">
    <property type="entry name" value="NAD(P)-binding Rossmann-like Domain"/>
    <property type="match status" value="1"/>
</dbReference>
<comment type="caution">
    <text evidence="3">The sequence shown here is derived from an EMBL/GenBank/DDBJ whole genome shotgun (WGS) entry which is preliminary data.</text>
</comment>
<dbReference type="PANTHER" id="PTHR30388:SF4">
    <property type="entry name" value="MOLYBDENUM COFACTOR INSERTION CHAPERONE PAOD"/>
    <property type="match status" value="1"/>
</dbReference>
<evidence type="ECO:0000313" key="4">
    <source>
        <dbReference type="Proteomes" id="UP000315388"/>
    </source>
</evidence>
<sequence>MKRSETIDPAQTQYPVCTATINENDFPFMPAISTETCALAIIVAVEGPSYRRCGAAMVIDAAGRSWGNLSSGCIDKNVALNARKAMETGQTMRVRYGKGSPYWDVPLPCGGALDIQIFPFPDKILLNSIATNLKARRPAMLTLQEDGLLAPYPTGMGLHLTILPQIRVLVFGTGMETICFAELAMAAGCKVELFSPDPDVLTRFSWATPLVTNNWPSNVLIDDRSAIVTFFHDHDHDREPEILKTALGSPAFFIGAQGSLRAHTSRCETLRAHSCSENDIERLTFPLGLIPSTRDAQTLGVSVLAHILGNVEKMTAKNQETTSVQ</sequence>
<evidence type="ECO:0000259" key="2">
    <source>
        <dbReference type="Pfam" id="PF13478"/>
    </source>
</evidence>
<dbReference type="InterPro" id="IPR027051">
    <property type="entry name" value="XdhC_Rossmann_dom"/>
</dbReference>
<dbReference type="PANTHER" id="PTHR30388">
    <property type="entry name" value="ALDEHYDE OXIDOREDUCTASE MOLYBDENUM COFACTOR ASSEMBLY PROTEIN"/>
    <property type="match status" value="1"/>
</dbReference>
<dbReference type="RefSeq" id="WP_140905911.1">
    <property type="nucleotide sequence ID" value="NZ_JBHTMD010000011.1"/>
</dbReference>
<dbReference type="Proteomes" id="UP000315388">
    <property type="component" value="Unassembled WGS sequence"/>
</dbReference>
<keyword evidence="4" id="KW-1185">Reference proteome</keyword>
<organism evidence="3 4">
    <name type="scientific">Brucella gallinifaecis</name>
    <dbReference type="NCBI Taxonomy" id="215590"/>
    <lineage>
        <taxon>Bacteria</taxon>
        <taxon>Pseudomonadati</taxon>
        <taxon>Pseudomonadota</taxon>
        <taxon>Alphaproteobacteria</taxon>
        <taxon>Hyphomicrobiales</taxon>
        <taxon>Brucellaceae</taxon>
        <taxon>Brucella/Ochrobactrum group</taxon>
        <taxon>Brucella</taxon>
    </lineage>
</organism>
<evidence type="ECO:0000313" key="3">
    <source>
        <dbReference type="EMBL" id="TPF74356.1"/>
    </source>
</evidence>